<dbReference type="EMBL" id="MU151083">
    <property type="protein sequence ID" value="KAF9451549.1"/>
    <property type="molecule type" value="Genomic_DNA"/>
</dbReference>
<keyword evidence="4" id="KW-1185">Reference proteome</keyword>
<comment type="caution">
    <text evidence="3">The sequence shown here is derived from an EMBL/GenBank/DDBJ whole genome shotgun (WGS) entry which is preliminary data.</text>
</comment>
<feature type="transmembrane region" description="Helical" evidence="2">
    <location>
        <begin position="240"/>
        <end position="262"/>
    </location>
</feature>
<feature type="transmembrane region" description="Helical" evidence="2">
    <location>
        <begin position="16"/>
        <end position="38"/>
    </location>
</feature>
<name>A0A9P5XII3_9AGAR</name>
<dbReference type="AlphaFoldDB" id="A0A9P5XII3"/>
<feature type="transmembrane region" description="Helical" evidence="2">
    <location>
        <begin position="135"/>
        <end position="157"/>
    </location>
</feature>
<feature type="compositionally biased region" description="Low complexity" evidence="1">
    <location>
        <begin position="318"/>
        <end position="331"/>
    </location>
</feature>
<accession>A0A9P5XII3</accession>
<keyword evidence="2" id="KW-1133">Transmembrane helix</keyword>
<feature type="transmembrane region" description="Helical" evidence="2">
    <location>
        <begin position="50"/>
        <end position="80"/>
    </location>
</feature>
<protein>
    <submittedName>
        <fullName evidence="3">Uncharacterized protein</fullName>
    </submittedName>
</protein>
<sequence length="408" mass="45847">MDRADSPSDQSKLVSIFVQSVLYGAFFVMFLLSYWSLVHRRPPGRRLNKGMLGVSVTMFVLATIHVTINFIRILLAFIQYGGSTHSYWNRLSEPTHVFGSTVYTAQTIVGDGVAARLSPILLYRCYVVWSRRPTYIVLPGLFFLGSIVTGIGTLVTFEKLGHASIFRLRHWLVAFFSFTLAGSTLCTLMIAIRIWALNRQSLDDLSGRSLSPIIRIVLESGAIYSGALIILLVLFETKSWFQYVLVDAMTPIIGLVFSIIIVRIGLGLTTGDSPPGAIDTINISDCESPYTPYIRPNSHLSRLPQRVSATPSPTRLWPVQPNRPINPPQQNIKTKTSILSFKRKIQRTRQAHYNLRSQAARPSSYFRTSEDMEIDTELEFELDEARYRRPKALPVALMLPRAGHSSGH</sequence>
<evidence type="ECO:0000256" key="2">
    <source>
        <dbReference type="SAM" id="Phobius"/>
    </source>
</evidence>
<evidence type="ECO:0000313" key="4">
    <source>
        <dbReference type="Proteomes" id="UP000807342"/>
    </source>
</evidence>
<dbReference type="OrthoDB" id="3354175at2759"/>
<feature type="transmembrane region" description="Helical" evidence="2">
    <location>
        <begin position="213"/>
        <end position="234"/>
    </location>
</feature>
<organism evidence="3 4">
    <name type="scientific">Macrolepiota fuliginosa MF-IS2</name>
    <dbReference type="NCBI Taxonomy" id="1400762"/>
    <lineage>
        <taxon>Eukaryota</taxon>
        <taxon>Fungi</taxon>
        <taxon>Dikarya</taxon>
        <taxon>Basidiomycota</taxon>
        <taxon>Agaricomycotina</taxon>
        <taxon>Agaricomycetes</taxon>
        <taxon>Agaricomycetidae</taxon>
        <taxon>Agaricales</taxon>
        <taxon>Agaricineae</taxon>
        <taxon>Agaricaceae</taxon>
        <taxon>Macrolepiota</taxon>
    </lineage>
</organism>
<keyword evidence="2" id="KW-0812">Transmembrane</keyword>
<feature type="transmembrane region" description="Helical" evidence="2">
    <location>
        <begin position="169"/>
        <end position="192"/>
    </location>
</feature>
<feature type="region of interest" description="Disordered" evidence="1">
    <location>
        <begin position="311"/>
        <end position="331"/>
    </location>
</feature>
<evidence type="ECO:0000256" key="1">
    <source>
        <dbReference type="SAM" id="MobiDB-lite"/>
    </source>
</evidence>
<evidence type="ECO:0000313" key="3">
    <source>
        <dbReference type="EMBL" id="KAF9451549.1"/>
    </source>
</evidence>
<dbReference type="Proteomes" id="UP000807342">
    <property type="component" value="Unassembled WGS sequence"/>
</dbReference>
<reference evidence="3" key="1">
    <citation type="submission" date="2020-11" db="EMBL/GenBank/DDBJ databases">
        <authorList>
            <consortium name="DOE Joint Genome Institute"/>
            <person name="Ahrendt S."/>
            <person name="Riley R."/>
            <person name="Andreopoulos W."/>
            <person name="Labutti K."/>
            <person name="Pangilinan J."/>
            <person name="Ruiz-Duenas F.J."/>
            <person name="Barrasa J.M."/>
            <person name="Sanchez-Garcia M."/>
            <person name="Camarero S."/>
            <person name="Miyauchi S."/>
            <person name="Serrano A."/>
            <person name="Linde D."/>
            <person name="Babiker R."/>
            <person name="Drula E."/>
            <person name="Ayuso-Fernandez I."/>
            <person name="Pacheco R."/>
            <person name="Padilla G."/>
            <person name="Ferreira P."/>
            <person name="Barriuso J."/>
            <person name="Kellner H."/>
            <person name="Castanera R."/>
            <person name="Alfaro M."/>
            <person name="Ramirez L."/>
            <person name="Pisabarro A.G."/>
            <person name="Kuo A."/>
            <person name="Tritt A."/>
            <person name="Lipzen A."/>
            <person name="He G."/>
            <person name="Yan M."/>
            <person name="Ng V."/>
            <person name="Cullen D."/>
            <person name="Martin F."/>
            <person name="Rosso M.-N."/>
            <person name="Henrissat B."/>
            <person name="Hibbett D."/>
            <person name="Martinez A.T."/>
            <person name="Grigoriev I.V."/>
        </authorList>
    </citation>
    <scope>NUCLEOTIDE SEQUENCE</scope>
    <source>
        <strain evidence="3">MF-IS2</strain>
    </source>
</reference>
<gene>
    <name evidence="3" type="ORF">P691DRAFT_662941</name>
</gene>
<keyword evidence="2" id="KW-0472">Membrane</keyword>
<proteinExistence type="predicted"/>